<dbReference type="PANTHER" id="PTHR47331">
    <property type="entry name" value="PHD-TYPE DOMAIN-CONTAINING PROTEIN"/>
    <property type="match status" value="1"/>
</dbReference>
<dbReference type="SUPFAM" id="SSF53098">
    <property type="entry name" value="Ribonuclease H-like"/>
    <property type="match status" value="1"/>
</dbReference>
<dbReference type="Pfam" id="PF05380">
    <property type="entry name" value="Peptidase_A17"/>
    <property type="match status" value="1"/>
</dbReference>
<feature type="domain" description="Integrase catalytic" evidence="2">
    <location>
        <begin position="1655"/>
        <end position="1841"/>
    </location>
</feature>
<dbReference type="SUPFAM" id="SSF56672">
    <property type="entry name" value="DNA/RNA polymerases"/>
    <property type="match status" value="1"/>
</dbReference>
<dbReference type="InterPro" id="IPR001584">
    <property type="entry name" value="Integrase_cat-core"/>
</dbReference>
<accession>A0ABM3ULF1</accession>
<dbReference type="InterPro" id="IPR000477">
    <property type="entry name" value="RT_dom"/>
</dbReference>
<dbReference type="InterPro" id="IPR012337">
    <property type="entry name" value="RNaseH-like_sf"/>
</dbReference>
<dbReference type="Pfam" id="PF00078">
    <property type="entry name" value="RVT_1"/>
    <property type="match status" value="1"/>
</dbReference>
<protein>
    <submittedName>
        <fullName evidence="4">Uncharacterized protein LOC131800702</fullName>
    </submittedName>
</protein>
<dbReference type="InterPro" id="IPR005312">
    <property type="entry name" value="DUF1759"/>
</dbReference>
<evidence type="ECO:0000256" key="1">
    <source>
        <dbReference type="SAM" id="MobiDB-lite"/>
    </source>
</evidence>
<dbReference type="InterPro" id="IPR043502">
    <property type="entry name" value="DNA/RNA_pol_sf"/>
</dbReference>
<dbReference type="GeneID" id="131800702"/>
<feature type="region of interest" description="Disordered" evidence="1">
    <location>
        <begin position="52"/>
        <end position="80"/>
    </location>
</feature>
<dbReference type="Gene3D" id="3.30.420.10">
    <property type="entry name" value="Ribonuclease H-like superfamily/Ribonuclease H"/>
    <property type="match status" value="1"/>
</dbReference>
<dbReference type="Pfam" id="PF18701">
    <property type="entry name" value="DUF5641"/>
    <property type="match status" value="1"/>
</dbReference>
<evidence type="ECO:0000313" key="4">
    <source>
        <dbReference type="RefSeq" id="XP_058974361.1"/>
    </source>
</evidence>
<gene>
    <name evidence="4" type="primary">LOC131800702</name>
</gene>
<dbReference type="InterPro" id="IPR008042">
    <property type="entry name" value="Retrotrans_Pao"/>
</dbReference>
<reference evidence="4" key="1">
    <citation type="submission" date="2025-08" db="UniProtKB">
        <authorList>
            <consortium name="RefSeq"/>
        </authorList>
    </citation>
    <scope>IDENTIFICATION</scope>
    <source>
        <strain evidence="4">Aabys</strain>
        <tissue evidence="4">Whole body</tissue>
    </source>
</reference>
<name>A0ABM3ULF1_MUSDO</name>
<dbReference type="InterPro" id="IPR036397">
    <property type="entry name" value="RNaseH_sf"/>
</dbReference>
<proteinExistence type="predicted"/>
<feature type="compositionally biased region" description="Low complexity" evidence="1">
    <location>
        <begin position="60"/>
        <end position="73"/>
    </location>
</feature>
<dbReference type="RefSeq" id="XP_058974361.1">
    <property type="nucleotide sequence ID" value="XM_059118378.1"/>
</dbReference>
<organism evidence="3 4">
    <name type="scientific">Musca domestica</name>
    <name type="common">House fly</name>
    <dbReference type="NCBI Taxonomy" id="7370"/>
    <lineage>
        <taxon>Eukaryota</taxon>
        <taxon>Metazoa</taxon>
        <taxon>Ecdysozoa</taxon>
        <taxon>Arthropoda</taxon>
        <taxon>Hexapoda</taxon>
        <taxon>Insecta</taxon>
        <taxon>Pterygota</taxon>
        <taxon>Neoptera</taxon>
        <taxon>Endopterygota</taxon>
        <taxon>Diptera</taxon>
        <taxon>Brachycera</taxon>
        <taxon>Muscomorpha</taxon>
        <taxon>Muscoidea</taxon>
        <taxon>Muscidae</taxon>
        <taxon>Musca</taxon>
    </lineage>
</organism>
<feature type="region of interest" description="Disordered" evidence="1">
    <location>
        <begin position="1"/>
        <end position="21"/>
    </location>
</feature>
<dbReference type="Gene3D" id="3.10.10.10">
    <property type="entry name" value="HIV Type 1 Reverse Transcriptase, subunit A, domain 1"/>
    <property type="match status" value="1"/>
</dbReference>
<sequence>MELSNSEGQQHNDHNISLSQKSPDENEKYCIECNKKFNCKNSTSDITQKCPQCSVIRPNSPASTATTRSSAHSNKSHSRKIQLQLKRLEEERIFNTEYLNKKYQLLEEAEDISDTSSNKSRTVQNWLNKVPDQDETSEILPEDRHLSAANNQCTNTNQQASSLPHEIVYCDISGHANTQNKPKTNMQINHNHQTANTSFVPIVSTASASTLSIPNRAMYTATTSVCHPEVQSGVIDHLPHVTVNPHLPRPPLIRNANFRPYQPTIINNSAPHTFLQTAPISTTMNISPNEDPAPLNRNTNFASHQPRQQSYIKDSAPHTFLQNEPMSSTMNISPNANTATSFCPPVSLEPHNRLLQSHINARQSMPKELPPFSGNPEEWPTFISTLEWSTAACNFTNAENLIRLQKSLKGEALQSVQQMLIHPANVPGVVEVLRLLYGQPEKIINSIKYKIKSSPVVDENNLKTLTTFAIKVRSLISTITASNLYDEINNSSLLFDLIQKLPPSYQMQWANYKMQLMNQNKNPNLSEFDKWIFSIGITASSIAVEPHCSKTTTNHKDKISANNKKAYKKDYVYTHSDERKCVVCNNNCKAVASCQTFLSLDRGEKWNVVKRNKLCKFCLCKHNDECRKKKKCGKEGCEYFHHSSLHRYSQPANEHNEMSNDNVNNLHIEEVVNNSHSAEIKNILFKIIPVKIYGKDKSINTYAFIDDGSSISLMDESLVNQLDVEGISNPLCLRWTGGGNGKRFNMNVFTVNSLNLPSQSLDYRVMAQNYRHLRNLPVKSYSNAVPMLLIGLNHFDLGIHNKVREGSPYEPVAVRTQLGWLIYGTVAENKNSGKHFNYHICECSASDNDLDKLVRSYYALDSVGISIKDPLIAESEQRALHLLDNFTKRNANGNYIVPLLWKFDLVKLPDSYDMAFKRLVCLERKLKQNDELFNTFKETLSKYLSKGYIRKLKENEIDRADGRVWYLPIFAVFNRNKPGKSRVVWDAAAKSNGSSLNSFLLKGPDFLASLPSILFKFRQKSVAICGDIEEMFHQIYIRREDRDVQRFLWRECMQEKIPEIYVMDVMIFGATCAPSISQYVKNHNAAQFKRQFPTASKSIIENHYVDDLLDSVDTAQEAIQLITEVSYIHRQAGFNIRNWICNNQFVMDSLPTIEAQNVKCLNFKENQQIEKVLGVFWEYLEDVITFKISNWLMESDIFSNKKSPTKRQMLRLVMSIYDPLGLIGHIIMYVKILMQEVWRAKIEWDESIPLELNRKWIQWVNILPEIQNIKIPRCYLRSFDTHTDTEVQLHTFVDASKDGYAAVCYFRLKKNDTIVCSIVGSKTRVAPIKITSVPRLELMAALIGSRFAKFVMENHDIKISKKYYWSDSKTVLSWINSDARKYNQFVAFRVTEILELSSLNEWKWVPSKQNVADDATKWSKIPVISIDSRWFNGPDFLHLPEEEWPKTSAHPEPTEVERVHHSFKITTLYTTFDVLRFSKWVRLLRTAAYVLRFINNCRRIKKQTHELTQEELKRAETILYRQAQSETYSAEISQLMSKASIHKSSDIYCKSPYLEDGVLRVYGRIDEADVPWEQKRPIILPRECHITKLILLHYHEKFHHMNHETAINEIRQKFSISRLRTTFKTITRSCQMCKIHKAIPQSPQMAKLPRARLASFGAPFSFTGIDFFGPILVTVNRHKEKRYGCLFTCLTIRAIHIEVAYSLTTSSCILAIRNFMARRGIPLEFYSDNGTNFVGAERELREAVTEVDKDELVKTFTSTTTKWNFNPPASPHMGGAWERLVRSIKTILYKIIPARCPSDELLLSTLIEVENIVNSRPLAYVPVDDETSEALTPNHFLVGSSSGLKPISVCSDSGILLKQNWLLSQQYANIFWKKWLAEFLPSLTCRSKWYEKSKPLCQGDLVIIVDPSLPRNVWLRGKVLQTRLASDGQVRSAKVLTQRGIMDRPVTKLAILDVAPQRESGSGKVPCHTAGGMLAALPKSH</sequence>
<evidence type="ECO:0000313" key="3">
    <source>
        <dbReference type="Proteomes" id="UP001652621"/>
    </source>
</evidence>
<dbReference type="InterPro" id="IPR040676">
    <property type="entry name" value="DUF5641"/>
</dbReference>
<dbReference type="InterPro" id="IPR043128">
    <property type="entry name" value="Rev_trsase/Diguanyl_cyclase"/>
</dbReference>
<dbReference type="PANTHER" id="PTHR47331:SF1">
    <property type="entry name" value="GAG-LIKE PROTEIN"/>
    <property type="match status" value="1"/>
</dbReference>
<keyword evidence="3" id="KW-1185">Reference proteome</keyword>
<dbReference type="PROSITE" id="PS50994">
    <property type="entry name" value="INTEGRASE"/>
    <property type="match status" value="1"/>
</dbReference>
<dbReference type="CDD" id="cd01644">
    <property type="entry name" value="RT_pepA17"/>
    <property type="match status" value="1"/>
</dbReference>
<evidence type="ECO:0000259" key="2">
    <source>
        <dbReference type="PROSITE" id="PS50994"/>
    </source>
</evidence>
<dbReference type="Pfam" id="PF03564">
    <property type="entry name" value="DUF1759"/>
    <property type="match status" value="1"/>
</dbReference>
<dbReference type="Proteomes" id="UP001652621">
    <property type="component" value="Unplaced"/>
</dbReference>
<dbReference type="Gene3D" id="3.30.70.270">
    <property type="match status" value="1"/>
</dbReference>